<gene>
    <name evidence="1" type="ORF">SDC9_61291</name>
</gene>
<proteinExistence type="predicted"/>
<sequence length="74" mass="7944">MALQRAGALESRVVQRRLDGRKFKTQLPVEENLLEPVHLLAAVDSVTGLRYVVRGEQPESVVVAQGPGGHAGEG</sequence>
<dbReference type="AlphaFoldDB" id="A0A644XGA0"/>
<dbReference type="EMBL" id="VSSQ01002359">
    <property type="protein sequence ID" value="MPM14927.1"/>
    <property type="molecule type" value="Genomic_DNA"/>
</dbReference>
<name>A0A644XGA0_9ZZZZ</name>
<organism evidence="1">
    <name type="scientific">bioreactor metagenome</name>
    <dbReference type="NCBI Taxonomy" id="1076179"/>
    <lineage>
        <taxon>unclassified sequences</taxon>
        <taxon>metagenomes</taxon>
        <taxon>ecological metagenomes</taxon>
    </lineage>
</organism>
<accession>A0A644XGA0</accession>
<evidence type="ECO:0000313" key="1">
    <source>
        <dbReference type="EMBL" id="MPM14927.1"/>
    </source>
</evidence>
<comment type="caution">
    <text evidence="1">The sequence shown here is derived from an EMBL/GenBank/DDBJ whole genome shotgun (WGS) entry which is preliminary data.</text>
</comment>
<reference evidence="1" key="1">
    <citation type="submission" date="2019-08" db="EMBL/GenBank/DDBJ databases">
        <authorList>
            <person name="Kucharzyk K."/>
            <person name="Murdoch R.W."/>
            <person name="Higgins S."/>
            <person name="Loffler F."/>
        </authorList>
    </citation>
    <scope>NUCLEOTIDE SEQUENCE</scope>
</reference>
<protein>
    <submittedName>
        <fullName evidence="1">Uncharacterized protein</fullName>
    </submittedName>
</protein>